<dbReference type="PROSITE" id="PS51257">
    <property type="entry name" value="PROKAR_LIPOPROTEIN"/>
    <property type="match status" value="1"/>
</dbReference>
<evidence type="ECO:0000313" key="5">
    <source>
        <dbReference type="Proteomes" id="UP000190837"/>
    </source>
</evidence>
<gene>
    <name evidence="4" type="ORF">CHUV0807_2530</name>
</gene>
<feature type="chain" id="PRO_5008674970" description="Glycine zipper 2TM domain-containing protein" evidence="2">
    <location>
        <begin position="23"/>
        <end position="124"/>
    </location>
</feature>
<feature type="region of interest" description="Disordered" evidence="1">
    <location>
        <begin position="76"/>
        <end position="112"/>
    </location>
</feature>
<protein>
    <recommendedName>
        <fullName evidence="3">Glycine zipper 2TM domain-containing protein</fullName>
    </recommendedName>
</protein>
<feature type="signal peptide" evidence="2">
    <location>
        <begin position="1"/>
        <end position="22"/>
    </location>
</feature>
<keyword evidence="2" id="KW-0732">Signal</keyword>
<proteinExistence type="predicted"/>
<dbReference type="Proteomes" id="UP000190837">
    <property type="component" value="Unassembled WGS sequence"/>
</dbReference>
<name>A0A1C3H7H4_9GAMM</name>
<dbReference type="RefSeq" id="WP_004142124.1">
    <property type="nucleotide sequence ID" value="NZ_CALFOW010000039.1"/>
</dbReference>
<sequence>MKNTLIKTSLVAAMIAGLAACSSVTPPNQSGMTTARNAAIGAAVGAAAGNLWGKDTEATLTGAAIGGLIGSQVRTPDGSGYNNGGYAQPQQPAYNGGYGYPQQQPTYNNGGYNNGGYYNGGYRR</sequence>
<accession>A0A1C3H7H4</accession>
<evidence type="ECO:0000313" key="4">
    <source>
        <dbReference type="EMBL" id="SAM72964.1"/>
    </source>
</evidence>
<feature type="domain" description="Glycine zipper 2TM" evidence="3">
    <location>
        <begin position="38"/>
        <end position="73"/>
    </location>
</feature>
<dbReference type="GO" id="GO:0019867">
    <property type="term" value="C:outer membrane"/>
    <property type="evidence" value="ECO:0007669"/>
    <property type="project" value="InterPro"/>
</dbReference>
<reference evidence="5" key="1">
    <citation type="submission" date="2016-04" db="EMBL/GenBank/DDBJ databases">
        <authorList>
            <person name="Tagini F."/>
        </authorList>
    </citation>
    <scope>NUCLEOTIDE SEQUENCE [LARGE SCALE GENOMIC DNA]</scope>
    <source>
        <strain evidence="5">CHUV0807</strain>
    </source>
</reference>
<evidence type="ECO:0000259" key="3">
    <source>
        <dbReference type="Pfam" id="PF05433"/>
    </source>
</evidence>
<dbReference type="GeneID" id="84790114"/>
<dbReference type="AlphaFoldDB" id="A0A1C3H7H4"/>
<dbReference type="Pfam" id="PF05433">
    <property type="entry name" value="Rick_17kDa_Anti"/>
    <property type="match status" value="1"/>
</dbReference>
<organism evidence="4 5">
    <name type="scientific">Cardiobacterium hominis</name>
    <dbReference type="NCBI Taxonomy" id="2718"/>
    <lineage>
        <taxon>Bacteria</taxon>
        <taxon>Pseudomonadati</taxon>
        <taxon>Pseudomonadota</taxon>
        <taxon>Gammaproteobacteria</taxon>
        <taxon>Cardiobacteriales</taxon>
        <taxon>Cardiobacteriaceae</taxon>
        <taxon>Cardiobacterium</taxon>
    </lineage>
</organism>
<dbReference type="InterPro" id="IPR008816">
    <property type="entry name" value="Gly_zipper_2TM_dom"/>
</dbReference>
<evidence type="ECO:0000256" key="2">
    <source>
        <dbReference type="SAM" id="SignalP"/>
    </source>
</evidence>
<dbReference type="EMBL" id="FKLO01000087">
    <property type="protein sequence ID" value="SAM72964.1"/>
    <property type="molecule type" value="Genomic_DNA"/>
</dbReference>
<evidence type="ECO:0000256" key="1">
    <source>
        <dbReference type="SAM" id="MobiDB-lite"/>
    </source>
</evidence>